<dbReference type="SMART" id="SM00248">
    <property type="entry name" value="ANK"/>
    <property type="match status" value="9"/>
</dbReference>
<dbReference type="SUPFAM" id="SSF48403">
    <property type="entry name" value="Ankyrin repeat"/>
    <property type="match status" value="2"/>
</dbReference>
<gene>
    <name evidence="4" type="ORF">NEUTE1DRAFT_61516</name>
</gene>
<dbReference type="Gene3D" id="1.25.40.20">
    <property type="entry name" value="Ankyrin repeat-containing domain"/>
    <property type="match status" value="3"/>
</dbReference>
<dbReference type="AlphaFoldDB" id="F8MID0"/>
<evidence type="ECO:0000256" key="2">
    <source>
        <dbReference type="ARBA" id="ARBA00023043"/>
    </source>
</evidence>
<dbReference type="InterPro" id="IPR051165">
    <property type="entry name" value="Multifunctional_ANK_Repeat"/>
</dbReference>
<dbReference type="Pfam" id="PF13637">
    <property type="entry name" value="Ank_4"/>
    <property type="match status" value="1"/>
</dbReference>
<feature type="repeat" description="ANK" evidence="3">
    <location>
        <begin position="353"/>
        <end position="385"/>
    </location>
</feature>
<dbReference type="PROSITE" id="PS50088">
    <property type="entry name" value="ANK_REPEAT"/>
    <property type="match status" value="1"/>
</dbReference>
<evidence type="ECO:0000256" key="1">
    <source>
        <dbReference type="ARBA" id="ARBA00022737"/>
    </source>
</evidence>
<accession>F8MID0</accession>
<feature type="non-terminal residue" evidence="4">
    <location>
        <position position="605"/>
    </location>
</feature>
<dbReference type="PROSITE" id="PS50297">
    <property type="entry name" value="ANK_REP_REGION"/>
    <property type="match status" value="1"/>
</dbReference>
<evidence type="ECO:0008006" key="6">
    <source>
        <dbReference type="Google" id="ProtNLM"/>
    </source>
</evidence>
<dbReference type="InterPro" id="IPR036770">
    <property type="entry name" value="Ankyrin_rpt-contain_sf"/>
</dbReference>
<dbReference type="GeneID" id="20828883"/>
<name>F8MID0_NEUT8</name>
<sequence>MVSFFDAYRHYSKHGDLESIEAMLQIWRNETASGANADLAMSDLQGAMADVFCEAVCRGQEAAVRMMLDAGVDPTHLRQACDSGYSPLQIAAEYGHRDIAHLLWNVVGPQGRFHYPSPRQPSEAMPSCLVLAAYNGHAHLVADFLDLYDGWSSLERQTSLFQAAAVWHDDVVALLLAKFHYQSVDIQCALEAAVAIHGRDHANGIPVQTRNGEPLNRDHQIRVVRRLLSAGADVNRPFKNQKALPIHESFTQIELLKLFLERGADPNAKNGYGQTVLHRVAANFNPSPQGRQNRDYLEALQTLLQHGALPDAPDNEKVAPLHLLADTGTPNVLRTCLGYCVDSSSAVRQLNQFGESLLHYAAAAGNGETVEYLLDQGLDADQANANKWTPLLCVLTPAKSYNKGQTAARLAVARLLLERGASAQVMTEEGWTPLHALATVRDVDATEEERTGVGAFAEELIARGTPVDTEASVLRYCSPIFTSILSGAWGHRMAELVPQLTRWAEDRHLQAYEDWELTPLQWAGRTGAIDVFDVLMRYFASKEQAEPRPDEGATLEFSCSKCKNFNRWLENFRCSWLQSTQGQPPMTIFRYGSLDTDPTETLKIQ</sequence>
<dbReference type="Pfam" id="PF12796">
    <property type="entry name" value="Ank_2"/>
    <property type="match status" value="1"/>
</dbReference>
<dbReference type="PRINTS" id="PR01415">
    <property type="entry name" value="ANKYRIN"/>
</dbReference>
<keyword evidence="5" id="KW-1185">Reference proteome</keyword>
<keyword evidence="1" id="KW-0677">Repeat</keyword>
<dbReference type="EMBL" id="GL891303">
    <property type="protein sequence ID" value="EGO59784.1"/>
    <property type="molecule type" value="Genomic_DNA"/>
</dbReference>
<keyword evidence="2 3" id="KW-0040">ANK repeat</keyword>
<dbReference type="KEGG" id="nte:NEUTE1DRAFT61516"/>
<evidence type="ECO:0000313" key="4">
    <source>
        <dbReference type="EMBL" id="EGO59784.1"/>
    </source>
</evidence>
<dbReference type="VEuPathDB" id="FungiDB:NEUTE1DRAFT_61516"/>
<reference evidence="5" key="1">
    <citation type="journal article" date="2011" name="Genetics">
        <title>Massive changes in genome architecture accompany the transition to self-fertility in the filamentous fungus Neurospora tetrasperma.</title>
        <authorList>
            <person name="Ellison C.E."/>
            <person name="Stajich J.E."/>
            <person name="Jacobson D.J."/>
            <person name="Natvig D.O."/>
            <person name="Lapidus A."/>
            <person name="Foster B."/>
            <person name="Aerts A."/>
            <person name="Riley R."/>
            <person name="Lindquist E.A."/>
            <person name="Grigoriev I.V."/>
            <person name="Taylor J.W."/>
        </authorList>
    </citation>
    <scope>NUCLEOTIDE SEQUENCE [LARGE SCALE GENOMIC DNA]</scope>
    <source>
        <strain evidence="5">FGSC 2508 / P0657</strain>
    </source>
</reference>
<dbReference type="RefSeq" id="XP_009849987.1">
    <property type="nucleotide sequence ID" value="XM_009851685.1"/>
</dbReference>
<evidence type="ECO:0000313" key="5">
    <source>
        <dbReference type="Proteomes" id="UP000008065"/>
    </source>
</evidence>
<protein>
    <recommendedName>
        <fullName evidence="6">Ankyrin</fullName>
    </recommendedName>
</protein>
<dbReference type="PANTHER" id="PTHR24123:SF141">
    <property type="entry name" value="ANKYRIN 2, ISOFORM U"/>
    <property type="match status" value="1"/>
</dbReference>
<dbReference type="PANTHER" id="PTHR24123">
    <property type="entry name" value="ANKYRIN REPEAT-CONTAINING"/>
    <property type="match status" value="1"/>
</dbReference>
<evidence type="ECO:0000256" key="3">
    <source>
        <dbReference type="PROSITE-ProRule" id="PRU00023"/>
    </source>
</evidence>
<proteinExistence type="predicted"/>
<dbReference type="Proteomes" id="UP000008065">
    <property type="component" value="Unassembled WGS sequence"/>
</dbReference>
<organism evidence="4 5">
    <name type="scientific">Neurospora tetrasperma (strain FGSC 2508 / ATCC MYA-4615 / P0657)</name>
    <dbReference type="NCBI Taxonomy" id="510951"/>
    <lineage>
        <taxon>Eukaryota</taxon>
        <taxon>Fungi</taxon>
        <taxon>Dikarya</taxon>
        <taxon>Ascomycota</taxon>
        <taxon>Pezizomycotina</taxon>
        <taxon>Sordariomycetes</taxon>
        <taxon>Sordariomycetidae</taxon>
        <taxon>Sordariales</taxon>
        <taxon>Sordariaceae</taxon>
        <taxon>Neurospora</taxon>
    </lineage>
</organism>
<dbReference type="OrthoDB" id="4570070at2759"/>
<dbReference type="HOGENOM" id="CLU_013002_0_0_1"/>
<dbReference type="InterPro" id="IPR002110">
    <property type="entry name" value="Ankyrin_rpt"/>
</dbReference>